<accession>I4AFQ4</accession>
<dbReference type="Proteomes" id="UP000006054">
    <property type="component" value="Chromosome"/>
</dbReference>
<sequence>MNASQKLSLTNSSSEICLNECRQQIDQIDTELIKIIAQRMEIVKKIGEHKRKNKLETIQPNRWQAILDSRQEIAEELDLPSDLVLDIFEVIHQMAIQIQSK</sequence>
<name>I4AFQ4_BERLS</name>
<dbReference type="GO" id="GO:0046417">
    <property type="term" value="P:chorismate metabolic process"/>
    <property type="evidence" value="ECO:0007669"/>
    <property type="project" value="InterPro"/>
</dbReference>
<protein>
    <recommendedName>
        <fullName evidence="1">chorismate mutase</fullName>
        <ecNumber evidence="1">5.4.99.5</ecNumber>
    </recommendedName>
</protein>
<dbReference type="OrthoDB" id="9780456at2"/>
<dbReference type="STRING" id="880071.Fleli_0302"/>
<dbReference type="InterPro" id="IPR051331">
    <property type="entry name" value="Chorismate_mutase-related"/>
</dbReference>
<dbReference type="AlphaFoldDB" id="I4AFQ4"/>
<dbReference type="Gene3D" id="1.20.59.10">
    <property type="entry name" value="Chorismate mutase"/>
    <property type="match status" value="1"/>
</dbReference>
<evidence type="ECO:0000256" key="2">
    <source>
        <dbReference type="ARBA" id="ARBA00023235"/>
    </source>
</evidence>
<proteinExistence type="predicted"/>
<dbReference type="HOGENOM" id="CLU_2287388_0_0_10"/>
<dbReference type="GO" id="GO:0009697">
    <property type="term" value="P:salicylic acid biosynthetic process"/>
    <property type="evidence" value="ECO:0007669"/>
    <property type="project" value="TreeGrafter"/>
</dbReference>
<evidence type="ECO:0000256" key="1">
    <source>
        <dbReference type="ARBA" id="ARBA00012404"/>
    </source>
</evidence>
<dbReference type="EC" id="5.4.99.5" evidence="1"/>
<keyword evidence="5" id="KW-1185">Reference proteome</keyword>
<gene>
    <name evidence="4" type="ordered locus">Fleli_0302</name>
</gene>
<dbReference type="EMBL" id="CP003345">
    <property type="protein sequence ID" value="AFM02789.1"/>
    <property type="molecule type" value="Genomic_DNA"/>
</dbReference>
<evidence type="ECO:0000313" key="5">
    <source>
        <dbReference type="Proteomes" id="UP000006054"/>
    </source>
</evidence>
<feature type="domain" description="Chorismate mutase" evidence="3">
    <location>
        <begin position="12"/>
        <end position="101"/>
    </location>
</feature>
<dbReference type="eggNOG" id="COG1605">
    <property type="taxonomic scope" value="Bacteria"/>
</dbReference>
<dbReference type="PANTHER" id="PTHR38041:SF1">
    <property type="entry name" value="CHORISMATE MUTASE"/>
    <property type="match status" value="1"/>
</dbReference>
<dbReference type="InterPro" id="IPR036263">
    <property type="entry name" value="Chorismate_II_sf"/>
</dbReference>
<dbReference type="KEGG" id="fli:Fleli_0302"/>
<dbReference type="PROSITE" id="PS51168">
    <property type="entry name" value="CHORISMATE_MUT_2"/>
    <property type="match status" value="1"/>
</dbReference>
<dbReference type="RefSeq" id="WP_014796252.1">
    <property type="nucleotide sequence ID" value="NC_018018.1"/>
</dbReference>
<dbReference type="GO" id="GO:0004106">
    <property type="term" value="F:chorismate mutase activity"/>
    <property type="evidence" value="ECO:0007669"/>
    <property type="project" value="UniProtKB-EC"/>
</dbReference>
<dbReference type="PANTHER" id="PTHR38041">
    <property type="entry name" value="CHORISMATE MUTASE"/>
    <property type="match status" value="1"/>
</dbReference>
<dbReference type="SMART" id="SM00830">
    <property type="entry name" value="CM_2"/>
    <property type="match status" value="1"/>
</dbReference>
<keyword evidence="2" id="KW-0413">Isomerase</keyword>
<evidence type="ECO:0000259" key="3">
    <source>
        <dbReference type="PROSITE" id="PS51168"/>
    </source>
</evidence>
<organism evidence="4 5">
    <name type="scientific">Bernardetia litoralis (strain ATCC 23117 / DSM 6794 / NBRC 15988 / NCIMB 1366 / Fx l1 / Sio-4)</name>
    <name type="common">Flexibacter litoralis</name>
    <dbReference type="NCBI Taxonomy" id="880071"/>
    <lineage>
        <taxon>Bacteria</taxon>
        <taxon>Pseudomonadati</taxon>
        <taxon>Bacteroidota</taxon>
        <taxon>Cytophagia</taxon>
        <taxon>Cytophagales</taxon>
        <taxon>Bernardetiaceae</taxon>
        <taxon>Bernardetia</taxon>
    </lineage>
</organism>
<dbReference type="InterPro" id="IPR002701">
    <property type="entry name" value="CM_II_prokaryot"/>
</dbReference>
<dbReference type="Pfam" id="PF01817">
    <property type="entry name" value="CM_2"/>
    <property type="match status" value="1"/>
</dbReference>
<reference evidence="5" key="1">
    <citation type="submission" date="2012-06" db="EMBL/GenBank/DDBJ databases">
        <title>The complete genome of Flexibacter litoralis DSM 6794.</title>
        <authorList>
            <person name="Lucas S."/>
            <person name="Copeland A."/>
            <person name="Lapidus A."/>
            <person name="Glavina del Rio T."/>
            <person name="Dalin E."/>
            <person name="Tice H."/>
            <person name="Bruce D."/>
            <person name="Goodwin L."/>
            <person name="Pitluck S."/>
            <person name="Peters L."/>
            <person name="Ovchinnikova G."/>
            <person name="Lu M."/>
            <person name="Kyrpides N."/>
            <person name="Mavromatis K."/>
            <person name="Ivanova N."/>
            <person name="Brettin T."/>
            <person name="Detter J.C."/>
            <person name="Han C."/>
            <person name="Larimer F."/>
            <person name="Land M."/>
            <person name="Hauser L."/>
            <person name="Markowitz V."/>
            <person name="Cheng J.-F."/>
            <person name="Hugenholtz P."/>
            <person name="Woyke T."/>
            <person name="Wu D."/>
            <person name="Spring S."/>
            <person name="Lang E."/>
            <person name="Kopitz M."/>
            <person name="Brambilla E."/>
            <person name="Klenk H.-P."/>
            <person name="Eisen J.A."/>
        </authorList>
    </citation>
    <scope>NUCLEOTIDE SEQUENCE [LARGE SCALE GENOMIC DNA]</scope>
    <source>
        <strain evidence="5">ATCC 23117 / DSM 6794 / NBRC 15988 / NCIMB 1366 / Sio-4</strain>
    </source>
</reference>
<dbReference type="SUPFAM" id="SSF48600">
    <property type="entry name" value="Chorismate mutase II"/>
    <property type="match status" value="1"/>
</dbReference>
<dbReference type="InterPro" id="IPR036979">
    <property type="entry name" value="CM_dom_sf"/>
</dbReference>
<evidence type="ECO:0000313" key="4">
    <source>
        <dbReference type="EMBL" id="AFM02789.1"/>
    </source>
</evidence>